<dbReference type="PIRSF" id="PIRSF020634">
    <property type="entry name" value="TerY_vWA"/>
    <property type="match status" value="1"/>
</dbReference>
<dbReference type="Gene3D" id="3.40.50.410">
    <property type="entry name" value="von Willebrand factor, type A domain"/>
    <property type="match status" value="1"/>
</dbReference>
<dbReference type="Proteomes" id="UP000005007">
    <property type="component" value="Chromosome"/>
</dbReference>
<feature type="domain" description="VWFA" evidence="1">
    <location>
        <begin position="16"/>
        <end position="194"/>
    </location>
</feature>
<dbReference type="RefSeq" id="WP_001162408.1">
    <property type="nucleotide sequence ID" value="NC_017740.1"/>
</dbReference>
<protein>
    <submittedName>
        <fullName evidence="2">Phage/colicin/tellurite resistance cluster terY protein</fullName>
    </submittedName>
</protein>
<dbReference type="SUPFAM" id="SSF53300">
    <property type="entry name" value="vWA-like"/>
    <property type="match status" value="1"/>
</dbReference>
<dbReference type="HOGENOM" id="CLU_082324_3_0_7"/>
<dbReference type="KEGG" id="hhq:HPSH169_05055"/>
<dbReference type="InterPro" id="IPR011392">
    <property type="entry name" value="Tellurite-R_TerY"/>
</dbReference>
<evidence type="ECO:0000259" key="1">
    <source>
        <dbReference type="PROSITE" id="PS50234"/>
    </source>
</evidence>
<sequence>MALDLSKYTMEERFIPVFLLLDTSGSMSYSLGNGTRIEALNLCIQKMIEILKQEAKKELFSKMAIITFGENGAVLHTPFDDVKNINFKPLSASGGTPLDQAFRLAKNLIEDKDTFPTKFYKPYSILVSDGELNDGKWQKPLSDFHHDGRSAKSVRWSIFIGDRNTNPQVNKDFGKDGVFYADNVEKLVGLFEIMTQTISKGSTSIKDDLDSMMNDLK</sequence>
<gene>
    <name evidence="2" type="ORF">HPSH169_05055</name>
</gene>
<dbReference type="Pfam" id="PF13519">
    <property type="entry name" value="VWA_2"/>
    <property type="match status" value="1"/>
</dbReference>
<dbReference type="PATRIC" id="fig|1163741.3.peg.1018"/>
<dbReference type="InterPro" id="IPR002035">
    <property type="entry name" value="VWF_A"/>
</dbReference>
<organism evidence="2 3">
    <name type="scientific">Helicobacter pylori Shi169</name>
    <dbReference type="NCBI Taxonomy" id="1163741"/>
    <lineage>
        <taxon>Bacteria</taxon>
        <taxon>Pseudomonadati</taxon>
        <taxon>Campylobacterota</taxon>
        <taxon>Epsilonproteobacteria</taxon>
        <taxon>Campylobacterales</taxon>
        <taxon>Helicobacteraceae</taxon>
        <taxon>Helicobacter</taxon>
    </lineage>
</organism>
<dbReference type="EMBL" id="CP003473">
    <property type="protein sequence ID" value="AFH99685.1"/>
    <property type="molecule type" value="Genomic_DNA"/>
</dbReference>
<proteinExistence type="predicted"/>
<dbReference type="InterPro" id="IPR036465">
    <property type="entry name" value="vWFA_dom_sf"/>
</dbReference>
<dbReference type="SMART" id="SM00327">
    <property type="entry name" value="VWA"/>
    <property type="match status" value="1"/>
</dbReference>
<dbReference type="AlphaFoldDB" id="A0A0E0WE84"/>
<reference evidence="2 3" key="1">
    <citation type="submission" date="2012-04" db="EMBL/GenBank/DDBJ databases">
        <authorList>
            <person name="Kersulyte D."/>
            <person name="Cabrera L."/>
            <person name="Pacheco R."/>
            <person name="Herrera P."/>
            <person name="Rodriguez C."/>
            <person name="Gilman R.H."/>
            <person name="Berg D.E."/>
        </authorList>
    </citation>
    <scope>NUCLEOTIDE SEQUENCE [LARGE SCALE GENOMIC DNA]</scope>
    <source>
        <strain evidence="2 3">Shi169</strain>
    </source>
</reference>
<dbReference type="PROSITE" id="PS50234">
    <property type="entry name" value="VWFA"/>
    <property type="match status" value="1"/>
</dbReference>
<accession>A0A0E0WE84</accession>
<name>A0A0E0WE84_HELPX</name>
<evidence type="ECO:0000313" key="3">
    <source>
        <dbReference type="Proteomes" id="UP000005007"/>
    </source>
</evidence>
<evidence type="ECO:0000313" key="2">
    <source>
        <dbReference type="EMBL" id="AFH99685.1"/>
    </source>
</evidence>